<reference evidence="1" key="1">
    <citation type="journal article" date="2023" name="G3 (Bethesda)">
        <title>Whole genome assembly and annotation of the endangered Caribbean coral Acropora cervicornis.</title>
        <authorList>
            <person name="Selwyn J.D."/>
            <person name="Vollmer S.V."/>
        </authorList>
    </citation>
    <scope>NUCLEOTIDE SEQUENCE</scope>
    <source>
        <strain evidence="1">K2</strain>
    </source>
</reference>
<proteinExistence type="predicted"/>
<organism evidence="1 2">
    <name type="scientific">Acropora cervicornis</name>
    <name type="common">Staghorn coral</name>
    <dbReference type="NCBI Taxonomy" id="6130"/>
    <lineage>
        <taxon>Eukaryota</taxon>
        <taxon>Metazoa</taxon>
        <taxon>Cnidaria</taxon>
        <taxon>Anthozoa</taxon>
        <taxon>Hexacorallia</taxon>
        <taxon>Scleractinia</taxon>
        <taxon>Astrocoeniina</taxon>
        <taxon>Acroporidae</taxon>
        <taxon>Acropora</taxon>
    </lineage>
</organism>
<dbReference type="AlphaFoldDB" id="A0AAD9Q3Q7"/>
<reference evidence="1" key="2">
    <citation type="journal article" date="2023" name="Science">
        <title>Genomic signatures of disease resistance in endangered staghorn corals.</title>
        <authorList>
            <person name="Vollmer S.V."/>
            <person name="Selwyn J.D."/>
            <person name="Despard B.A."/>
            <person name="Roesel C.L."/>
        </authorList>
    </citation>
    <scope>NUCLEOTIDE SEQUENCE</scope>
    <source>
        <strain evidence="1">K2</strain>
    </source>
</reference>
<name>A0AAD9Q3Q7_ACRCE</name>
<dbReference type="Proteomes" id="UP001249851">
    <property type="component" value="Unassembled WGS sequence"/>
</dbReference>
<sequence length="77" mass="8744">SYETLICHVERSCERWLQQHGSLVVLWLRFHVEEEIILVIATKDSTMKFVMNLLGNSDLVAASPLIMSTPLLESGED</sequence>
<gene>
    <name evidence="1" type="ORF">P5673_024442</name>
</gene>
<accession>A0AAD9Q3Q7</accession>
<keyword evidence="2" id="KW-1185">Reference proteome</keyword>
<comment type="caution">
    <text evidence="1">The sequence shown here is derived from an EMBL/GenBank/DDBJ whole genome shotgun (WGS) entry which is preliminary data.</text>
</comment>
<protein>
    <submittedName>
        <fullName evidence="1">Uncharacterized protein</fullName>
    </submittedName>
</protein>
<dbReference type="EMBL" id="JARQWQ010000072">
    <property type="protein sequence ID" value="KAK2554096.1"/>
    <property type="molecule type" value="Genomic_DNA"/>
</dbReference>
<evidence type="ECO:0000313" key="1">
    <source>
        <dbReference type="EMBL" id="KAK2554096.1"/>
    </source>
</evidence>
<evidence type="ECO:0000313" key="2">
    <source>
        <dbReference type="Proteomes" id="UP001249851"/>
    </source>
</evidence>
<feature type="non-terminal residue" evidence="1">
    <location>
        <position position="77"/>
    </location>
</feature>